<evidence type="ECO:0000256" key="1">
    <source>
        <dbReference type="SAM" id="MobiDB-lite"/>
    </source>
</evidence>
<name>A0A7C4LLZ3_9PLAN</name>
<dbReference type="InterPro" id="IPR013783">
    <property type="entry name" value="Ig-like_fold"/>
</dbReference>
<accession>A0A7C4LLZ3</accession>
<dbReference type="AlphaFoldDB" id="A0A7C4LLZ3"/>
<sequence>MSGALSKGTATTRQRDVTRPGDSLPRIDLDPKVKERLDRAAKGLGQDIRPQDGAPLGDRRPPGAGQRLTDPNIKGPLNPDLGPGRTDRPDFPRLGTERMGADRFGPARLDANRKAIQTRFDKNGLLGDPRIEEELTRLKRVRDPKEVQNFFTRVKESPEFRNTRLANIDVNHLTGNFDRNFQAGQFNRLTQTTLATNIHLGDQYNLFIQGGDVARQLNLHQTLVTRGGWPNRYVGPVYVNYTQFAFSAWYPGPAFYPRYCWTPLWRPWVGWCFWDYCWPIYDPRPWICRPIVCVPCPPIVVYDYPVFTPLPVVACGTWVDYQPVIVDSGFDLQLVAVRFVDPGHPDQDLGPRYRVWIANNSATAVGAPFHVTLVAANSPTLQGGDLVQAGVTVPSLDARETVPVDIRLPAAANRLGSTPDGYRIPFSHLHVIVDSHRDLAEVNEQNNGAVVARGDILPVDPAAFATDVTAAAPGTMVSLAGEGFGPEPGQLIVVADGIQQQAEIHGWYDLGVHFKLPGLKLAGPTVADILVVRGDGAASNPVTITLAPNQFLAEAPLPPLPTP</sequence>
<feature type="compositionally biased region" description="Basic and acidic residues" evidence="1">
    <location>
        <begin position="85"/>
        <end position="101"/>
    </location>
</feature>
<gene>
    <name evidence="2" type="ORF">ENS64_11940</name>
</gene>
<reference evidence="2" key="1">
    <citation type="journal article" date="2020" name="mSystems">
        <title>Genome- and Community-Level Interaction Insights into Carbon Utilization and Element Cycling Functions of Hydrothermarchaeota in Hydrothermal Sediment.</title>
        <authorList>
            <person name="Zhou Z."/>
            <person name="Liu Y."/>
            <person name="Xu W."/>
            <person name="Pan J."/>
            <person name="Luo Z.H."/>
            <person name="Li M."/>
        </authorList>
    </citation>
    <scope>NUCLEOTIDE SEQUENCE [LARGE SCALE GENOMIC DNA]</scope>
    <source>
        <strain evidence="2">SpSt-508</strain>
    </source>
</reference>
<protein>
    <submittedName>
        <fullName evidence="2">Uncharacterized protein</fullName>
    </submittedName>
</protein>
<organism evidence="2">
    <name type="scientific">Schlesneria paludicola</name>
    <dbReference type="NCBI Taxonomy" id="360056"/>
    <lineage>
        <taxon>Bacteria</taxon>
        <taxon>Pseudomonadati</taxon>
        <taxon>Planctomycetota</taxon>
        <taxon>Planctomycetia</taxon>
        <taxon>Planctomycetales</taxon>
        <taxon>Planctomycetaceae</taxon>
        <taxon>Schlesneria</taxon>
    </lineage>
</organism>
<dbReference type="EMBL" id="DSVQ01000015">
    <property type="protein sequence ID" value="HGT39954.1"/>
    <property type="molecule type" value="Genomic_DNA"/>
</dbReference>
<evidence type="ECO:0000313" key="2">
    <source>
        <dbReference type="EMBL" id="HGT39954.1"/>
    </source>
</evidence>
<feature type="compositionally biased region" description="Basic and acidic residues" evidence="1">
    <location>
        <begin position="13"/>
        <end position="41"/>
    </location>
</feature>
<dbReference type="Gene3D" id="2.60.40.10">
    <property type="entry name" value="Immunoglobulins"/>
    <property type="match status" value="1"/>
</dbReference>
<feature type="region of interest" description="Disordered" evidence="1">
    <location>
        <begin position="1"/>
        <end position="101"/>
    </location>
</feature>
<comment type="caution">
    <text evidence="2">The sequence shown here is derived from an EMBL/GenBank/DDBJ whole genome shotgun (WGS) entry which is preliminary data.</text>
</comment>
<proteinExistence type="predicted"/>